<evidence type="ECO:0000313" key="3">
    <source>
        <dbReference type="EMBL" id="CDQ99549.1"/>
    </source>
</evidence>
<feature type="domain" description="DH" evidence="2">
    <location>
        <begin position="22"/>
        <end position="67"/>
    </location>
</feature>
<reference evidence="3" key="2">
    <citation type="submission" date="2014-03" db="EMBL/GenBank/DDBJ databases">
        <authorList>
            <person name="Genoscope - CEA"/>
        </authorList>
    </citation>
    <scope>NUCLEOTIDE SEQUENCE</scope>
</reference>
<dbReference type="STRING" id="8022.A0A060ZCZ4"/>
<dbReference type="Proteomes" id="UP000193380">
    <property type="component" value="Unassembled WGS sequence"/>
</dbReference>
<accession>A0A060ZCZ4</accession>
<proteinExistence type="predicted"/>
<dbReference type="Gene3D" id="1.20.900.10">
    <property type="entry name" value="Dbl homology (DH) domain"/>
    <property type="match status" value="1"/>
</dbReference>
<sequence>MRVCVRERSAVLTCVPLCVCPQREERCGNLTLQHHMLEPVQRIPRYELLLKDYLHRLPDDHDDFQHAQSEWPCFMHHYMHTHTHTHTRMHTHACTHTHTHAHTHTHTHTHRDVRSHAGPPKTLSYKGSIGARMAGKSGGMSPFQDRGMGRVRGEHPVSQARQGNAASHRHGSLYPMQPLEGRVSGSVGL</sequence>
<feature type="compositionally biased region" description="Basic residues" evidence="1">
    <location>
        <begin position="100"/>
        <end position="109"/>
    </location>
</feature>
<feature type="region of interest" description="Disordered" evidence="1">
    <location>
        <begin position="100"/>
        <end position="189"/>
    </location>
</feature>
<gene>
    <name evidence="3" type="ORF">GSONMT00051638001</name>
</gene>
<evidence type="ECO:0000313" key="4">
    <source>
        <dbReference type="Proteomes" id="UP000193380"/>
    </source>
</evidence>
<dbReference type="PaxDb" id="8022-A0A060ZCZ4"/>
<dbReference type="InterPro" id="IPR035899">
    <property type="entry name" value="DBL_dom_sf"/>
</dbReference>
<dbReference type="GO" id="GO:0007010">
    <property type="term" value="P:cytoskeleton organization"/>
    <property type="evidence" value="ECO:0007669"/>
    <property type="project" value="TreeGrafter"/>
</dbReference>
<dbReference type="InterPro" id="IPR000219">
    <property type="entry name" value="DH_dom"/>
</dbReference>
<dbReference type="AlphaFoldDB" id="A0A060ZCZ4"/>
<dbReference type="GO" id="GO:0005737">
    <property type="term" value="C:cytoplasm"/>
    <property type="evidence" value="ECO:0007669"/>
    <property type="project" value="TreeGrafter"/>
</dbReference>
<name>A0A060ZCZ4_ONCMY</name>
<protein>
    <recommendedName>
        <fullName evidence="2">DH domain-containing protein</fullName>
    </recommendedName>
</protein>
<dbReference type="PANTHER" id="PTHR12673:SF79">
    <property type="entry name" value="FYVE, RHOGEF AND PH DOMAIN-CONTAINING PROTEIN 1"/>
    <property type="match status" value="1"/>
</dbReference>
<dbReference type="EMBL" id="FR947828">
    <property type="protein sequence ID" value="CDQ99549.1"/>
    <property type="molecule type" value="Genomic_DNA"/>
</dbReference>
<evidence type="ECO:0000256" key="1">
    <source>
        <dbReference type="SAM" id="MobiDB-lite"/>
    </source>
</evidence>
<dbReference type="PROSITE" id="PS50010">
    <property type="entry name" value="DH_2"/>
    <property type="match status" value="1"/>
</dbReference>
<dbReference type="Pfam" id="PF00621">
    <property type="entry name" value="RhoGEF"/>
    <property type="match status" value="1"/>
</dbReference>
<dbReference type="GO" id="GO:0005085">
    <property type="term" value="F:guanyl-nucleotide exchange factor activity"/>
    <property type="evidence" value="ECO:0007669"/>
    <property type="project" value="InterPro"/>
</dbReference>
<reference evidence="3" key="1">
    <citation type="journal article" date="2014" name="Nat. Commun.">
        <title>The rainbow trout genome provides novel insights into evolution after whole-genome duplication in vertebrates.</title>
        <authorList>
            <person name="Berthelot C."/>
            <person name="Brunet F."/>
            <person name="Chalopin D."/>
            <person name="Juanchich A."/>
            <person name="Bernard M."/>
            <person name="Noel B."/>
            <person name="Bento P."/>
            <person name="Da Silva C."/>
            <person name="Labadie K."/>
            <person name="Alberti A."/>
            <person name="Aury J.M."/>
            <person name="Louis A."/>
            <person name="Dehais P."/>
            <person name="Bardou P."/>
            <person name="Montfort J."/>
            <person name="Klopp C."/>
            <person name="Cabau C."/>
            <person name="Gaspin C."/>
            <person name="Thorgaard G.H."/>
            <person name="Boussaha M."/>
            <person name="Quillet E."/>
            <person name="Guyomard R."/>
            <person name="Galiana D."/>
            <person name="Bobe J."/>
            <person name="Volff J.N."/>
            <person name="Genet C."/>
            <person name="Wincker P."/>
            <person name="Jaillon O."/>
            <person name="Roest Crollius H."/>
            <person name="Guiguen Y."/>
        </authorList>
    </citation>
    <scope>NUCLEOTIDE SEQUENCE [LARGE SCALE GENOMIC DNA]</scope>
</reference>
<dbReference type="SUPFAM" id="SSF48065">
    <property type="entry name" value="DBL homology domain (DH-domain)"/>
    <property type="match status" value="1"/>
</dbReference>
<dbReference type="GO" id="GO:0046847">
    <property type="term" value="P:filopodium assembly"/>
    <property type="evidence" value="ECO:0007669"/>
    <property type="project" value="TreeGrafter"/>
</dbReference>
<organism evidence="3 4">
    <name type="scientific">Oncorhynchus mykiss</name>
    <name type="common">Rainbow trout</name>
    <name type="synonym">Salmo gairdneri</name>
    <dbReference type="NCBI Taxonomy" id="8022"/>
    <lineage>
        <taxon>Eukaryota</taxon>
        <taxon>Metazoa</taxon>
        <taxon>Chordata</taxon>
        <taxon>Craniata</taxon>
        <taxon>Vertebrata</taxon>
        <taxon>Euteleostomi</taxon>
        <taxon>Actinopterygii</taxon>
        <taxon>Neopterygii</taxon>
        <taxon>Teleostei</taxon>
        <taxon>Protacanthopterygii</taxon>
        <taxon>Salmoniformes</taxon>
        <taxon>Salmonidae</taxon>
        <taxon>Salmoninae</taxon>
        <taxon>Oncorhynchus</taxon>
    </lineage>
</organism>
<dbReference type="InterPro" id="IPR051092">
    <property type="entry name" value="FYVE_RhoGEF_PH"/>
</dbReference>
<evidence type="ECO:0000259" key="2">
    <source>
        <dbReference type="PROSITE" id="PS50010"/>
    </source>
</evidence>
<dbReference type="PANTHER" id="PTHR12673">
    <property type="entry name" value="FACIOGENITAL DYSPLASIA PROTEIN"/>
    <property type="match status" value="1"/>
</dbReference>